<dbReference type="Proteomes" id="UP001732700">
    <property type="component" value="Chromosome 4A"/>
</dbReference>
<evidence type="ECO:0000313" key="1">
    <source>
        <dbReference type="EnsemblPlants" id="AVESA.00010b.r2.4AG0591490.1.CDS"/>
    </source>
</evidence>
<proteinExistence type="predicted"/>
<keyword evidence="2" id="KW-1185">Reference proteome</keyword>
<dbReference type="EnsemblPlants" id="AVESA.00010b.r2.4AG0591490.1">
    <property type="protein sequence ID" value="AVESA.00010b.r2.4AG0591490.1.CDS"/>
    <property type="gene ID" value="AVESA.00010b.r2.4AG0591490"/>
</dbReference>
<organism evidence="1 2">
    <name type="scientific">Avena sativa</name>
    <name type="common">Oat</name>
    <dbReference type="NCBI Taxonomy" id="4498"/>
    <lineage>
        <taxon>Eukaryota</taxon>
        <taxon>Viridiplantae</taxon>
        <taxon>Streptophyta</taxon>
        <taxon>Embryophyta</taxon>
        <taxon>Tracheophyta</taxon>
        <taxon>Spermatophyta</taxon>
        <taxon>Magnoliopsida</taxon>
        <taxon>Liliopsida</taxon>
        <taxon>Poales</taxon>
        <taxon>Poaceae</taxon>
        <taxon>BOP clade</taxon>
        <taxon>Pooideae</taxon>
        <taxon>Poodae</taxon>
        <taxon>Poeae</taxon>
        <taxon>Poeae Chloroplast Group 1 (Aveneae type)</taxon>
        <taxon>Aveninae</taxon>
        <taxon>Avena</taxon>
    </lineage>
</organism>
<reference evidence="1" key="1">
    <citation type="submission" date="2021-05" db="EMBL/GenBank/DDBJ databases">
        <authorList>
            <person name="Scholz U."/>
            <person name="Mascher M."/>
            <person name="Fiebig A."/>
        </authorList>
    </citation>
    <scope>NUCLEOTIDE SEQUENCE [LARGE SCALE GENOMIC DNA]</scope>
</reference>
<name>A0ACD5WB94_AVESA</name>
<accession>A0ACD5WB94</accession>
<reference evidence="1" key="2">
    <citation type="submission" date="2025-09" db="UniProtKB">
        <authorList>
            <consortium name="EnsemblPlants"/>
        </authorList>
    </citation>
    <scope>IDENTIFICATION</scope>
</reference>
<protein>
    <submittedName>
        <fullName evidence="1">Uncharacterized protein</fullName>
    </submittedName>
</protein>
<sequence length="149" mass="15993">MTQWVPDASGGEATKEAPLLDLDLEKCAPEEQAAPPSPPEDGDATTSGQSGTCGQWFLRVILGAVWLYVVNQMRIYVSACEDDEARPMVAFMMVVNALSLASVFCTICVGEEPFNSAARSRSPAPPARNLHCSCCCCRSNVSQEFGCKP</sequence>
<evidence type="ECO:0000313" key="2">
    <source>
        <dbReference type="Proteomes" id="UP001732700"/>
    </source>
</evidence>